<dbReference type="SUPFAM" id="SSF52540">
    <property type="entry name" value="P-loop containing nucleoside triphosphate hydrolases"/>
    <property type="match status" value="1"/>
</dbReference>
<dbReference type="Proteomes" id="UP000608420">
    <property type="component" value="Unassembled WGS sequence"/>
</dbReference>
<accession>A0ABQ1VTC1</accession>
<dbReference type="Pfam" id="PF03205">
    <property type="entry name" value="MobB"/>
    <property type="match status" value="1"/>
</dbReference>
<dbReference type="InterPro" id="IPR052539">
    <property type="entry name" value="MGD_biosynthesis_adapter"/>
</dbReference>
<gene>
    <name evidence="2" type="ORF">GCM10010913_15360</name>
</gene>
<sequence>MVMSKSAVIQIVGYKNSGKTTLIGKLLESFKAMNLQVAVIKHDAHGFEMDREGTDTYSHHQHGAAAIAITSPYRTAVIEEQATSLVQLIERFKCYDLILVEGFKREAYPKIVLLRGREDLSLLQELSQVRAYVTRNQDGSRVRAIAAPPLHFGADESQQIAAWIAREAGIASPAP</sequence>
<evidence type="ECO:0000259" key="1">
    <source>
        <dbReference type="Pfam" id="PF03205"/>
    </source>
</evidence>
<dbReference type="InterPro" id="IPR027417">
    <property type="entry name" value="P-loop_NTPase"/>
</dbReference>
<dbReference type="Gene3D" id="3.40.50.300">
    <property type="entry name" value="P-loop containing nucleotide triphosphate hydrolases"/>
    <property type="match status" value="1"/>
</dbReference>
<name>A0ABQ1VTC1_9BACL</name>
<proteinExistence type="predicted"/>
<evidence type="ECO:0000313" key="3">
    <source>
        <dbReference type="Proteomes" id="UP000608420"/>
    </source>
</evidence>
<dbReference type="NCBIfam" id="TIGR00176">
    <property type="entry name" value="mobB"/>
    <property type="match status" value="1"/>
</dbReference>
<comment type="caution">
    <text evidence="2">The sequence shown here is derived from an EMBL/GenBank/DDBJ whole genome shotgun (WGS) entry which is preliminary data.</text>
</comment>
<dbReference type="CDD" id="cd03116">
    <property type="entry name" value="MobB"/>
    <property type="match status" value="1"/>
</dbReference>
<dbReference type="EMBL" id="BMIW01000008">
    <property type="protein sequence ID" value="GGF94789.1"/>
    <property type="molecule type" value="Genomic_DNA"/>
</dbReference>
<dbReference type="InterPro" id="IPR004435">
    <property type="entry name" value="MobB_dom"/>
</dbReference>
<reference evidence="3" key="1">
    <citation type="journal article" date="2019" name="Int. J. Syst. Evol. Microbiol.">
        <title>The Global Catalogue of Microorganisms (GCM) 10K type strain sequencing project: providing services to taxonomists for standard genome sequencing and annotation.</title>
        <authorList>
            <consortium name="The Broad Institute Genomics Platform"/>
            <consortium name="The Broad Institute Genome Sequencing Center for Infectious Disease"/>
            <person name="Wu L."/>
            <person name="Ma J."/>
        </authorList>
    </citation>
    <scope>NUCLEOTIDE SEQUENCE [LARGE SCALE GENOMIC DNA]</scope>
    <source>
        <strain evidence="3">CGMCC 1.15420</strain>
    </source>
</reference>
<feature type="domain" description="Molybdopterin-guanine dinucleotide biosynthesis protein B (MobB)" evidence="1">
    <location>
        <begin position="8"/>
        <end position="134"/>
    </location>
</feature>
<protein>
    <recommendedName>
        <fullName evidence="1">Molybdopterin-guanine dinucleotide biosynthesis protein B (MobB) domain-containing protein</fullName>
    </recommendedName>
</protein>
<dbReference type="PANTHER" id="PTHR40072:SF1">
    <property type="entry name" value="MOLYBDOPTERIN-GUANINE DINUCLEOTIDE BIOSYNTHESIS ADAPTER PROTEIN"/>
    <property type="match status" value="1"/>
</dbReference>
<dbReference type="PANTHER" id="PTHR40072">
    <property type="entry name" value="MOLYBDOPTERIN-GUANINE DINUCLEOTIDE BIOSYNTHESIS ADAPTER PROTEIN-RELATED"/>
    <property type="match status" value="1"/>
</dbReference>
<evidence type="ECO:0000313" key="2">
    <source>
        <dbReference type="EMBL" id="GGF94789.1"/>
    </source>
</evidence>
<keyword evidence="3" id="KW-1185">Reference proteome</keyword>
<organism evidence="2 3">
    <name type="scientific">Paenibacillus aceti</name>
    <dbReference type="NCBI Taxonomy" id="1820010"/>
    <lineage>
        <taxon>Bacteria</taxon>
        <taxon>Bacillati</taxon>
        <taxon>Bacillota</taxon>
        <taxon>Bacilli</taxon>
        <taxon>Bacillales</taxon>
        <taxon>Paenibacillaceae</taxon>
        <taxon>Paenibacillus</taxon>
    </lineage>
</organism>